<feature type="binding site" evidence="4">
    <location>
        <position position="219"/>
    </location>
    <ligand>
        <name>a divalent metal cation</name>
        <dbReference type="ChEBI" id="CHEBI:60240"/>
        <label>1</label>
    </ligand>
</feature>
<dbReference type="Pfam" id="PF01784">
    <property type="entry name" value="DUF34_NIF3"/>
    <property type="match status" value="1"/>
</dbReference>
<dbReference type="FunFam" id="3.40.1390.30:FF:000002">
    <property type="entry name" value="Nif3-like dinuclear metal center protein"/>
    <property type="match status" value="1"/>
</dbReference>
<dbReference type="Proteomes" id="UP000006062">
    <property type="component" value="Chromosome"/>
</dbReference>
<accession>I3YF21</accession>
<evidence type="ECO:0000313" key="6">
    <source>
        <dbReference type="Proteomes" id="UP000006062"/>
    </source>
</evidence>
<dbReference type="GO" id="GO:0005737">
    <property type="term" value="C:cytoplasm"/>
    <property type="evidence" value="ECO:0007669"/>
    <property type="project" value="TreeGrafter"/>
</dbReference>
<proteinExistence type="inferred from homology"/>
<reference evidence="5 6" key="1">
    <citation type="submission" date="2012-06" db="EMBL/GenBank/DDBJ databases">
        <title>Complete sequence of Thiocystis violascens DSM 198.</title>
        <authorList>
            <consortium name="US DOE Joint Genome Institute"/>
            <person name="Lucas S."/>
            <person name="Han J."/>
            <person name="Lapidus A."/>
            <person name="Cheng J.-F."/>
            <person name="Goodwin L."/>
            <person name="Pitluck S."/>
            <person name="Peters L."/>
            <person name="Ovchinnikova G."/>
            <person name="Teshima H."/>
            <person name="Detter J.C."/>
            <person name="Han C."/>
            <person name="Tapia R."/>
            <person name="Land M."/>
            <person name="Hauser L."/>
            <person name="Kyrpides N."/>
            <person name="Ivanova N."/>
            <person name="Pagani I."/>
            <person name="Vogl K."/>
            <person name="Liu Z."/>
            <person name="Frigaard N.-U."/>
            <person name="Bryant D."/>
            <person name="Woyke T."/>
        </authorList>
    </citation>
    <scope>NUCLEOTIDE SEQUENCE [LARGE SCALE GENOMIC DNA]</scope>
    <source>
        <strain evidence="6">ATCC 17096 / DSM 198 / 6111</strain>
    </source>
</reference>
<gene>
    <name evidence="5" type="ordered locus">Thivi_3743</name>
</gene>
<dbReference type="RefSeq" id="WP_014779981.1">
    <property type="nucleotide sequence ID" value="NC_018012.1"/>
</dbReference>
<dbReference type="EMBL" id="CP003154">
    <property type="protein sequence ID" value="AFL75589.1"/>
    <property type="molecule type" value="Genomic_DNA"/>
</dbReference>
<evidence type="ECO:0000313" key="5">
    <source>
        <dbReference type="EMBL" id="AFL75589.1"/>
    </source>
</evidence>
<feature type="binding site" evidence="4">
    <location>
        <position position="223"/>
    </location>
    <ligand>
        <name>a divalent metal cation</name>
        <dbReference type="ChEBI" id="CHEBI:60240"/>
        <label>1</label>
    </ligand>
</feature>
<dbReference type="eggNOG" id="COG0327">
    <property type="taxonomic scope" value="Bacteria"/>
</dbReference>
<keyword evidence="6" id="KW-1185">Reference proteome</keyword>
<dbReference type="GO" id="GO:0046872">
    <property type="term" value="F:metal ion binding"/>
    <property type="evidence" value="ECO:0007669"/>
    <property type="project" value="UniProtKB-KW"/>
</dbReference>
<dbReference type="STRING" id="765911.Thivi_3743"/>
<keyword evidence="3 4" id="KW-0479">Metal-binding</keyword>
<dbReference type="NCBIfam" id="TIGR00486">
    <property type="entry name" value="YbgI_SA1388"/>
    <property type="match status" value="1"/>
</dbReference>
<dbReference type="InterPro" id="IPR036069">
    <property type="entry name" value="DUF34/NIF3_sf"/>
</dbReference>
<sequence>MTIEPRVLVAYCDGFLDASRFADYAPNGLQVEGDRPIRRLVSGVTACAALIDAALDRDADALLVHHGWFWKNESPCLTGIKGRRARKLLGAGVSLIAYHLPLDAHPGVGNNATLGGRLGFVETEPTAIANGLVWVGRLPVPLSPQALADAVSRRLGRGVTRVGPDRESIERIAWCTGGGQGYLEQAAGLGVDAFLSGELSEQTTHQAREYGLCYLAAGHHATERYGVQALGSHLANRFELLHEFIEVDNPA</sequence>
<evidence type="ECO:0000256" key="4">
    <source>
        <dbReference type="PIRSR" id="PIRSR602678-1"/>
    </source>
</evidence>
<evidence type="ECO:0000256" key="3">
    <source>
        <dbReference type="ARBA" id="ARBA00022723"/>
    </source>
</evidence>
<feature type="binding site" evidence="4">
    <location>
        <position position="65"/>
    </location>
    <ligand>
        <name>a divalent metal cation</name>
        <dbReference type="ChEBI" id="CHEBI:60240"/>
        <label>1</label>
    </ligand>
</feature>
<evidence type="ECO:0000256" key="1">
    <source>
        <dbReference type="ARBA" id="ARBA00006964"/>
    </source>
</evidence>
<dbReference type="PANTHER" id="PTHR13799">
    <property type="entry name" value="NGG1 INTERACTING FACTOR 3"/>
    <property type="match status" value="1"/>
</dbReference>
<evidence type="ECO:0000256" key="2">
    <source>
        <dbReference type="ARBA" id="ARBA00022112"/>
    </source>
</evidence>
<protein>
    <recommendedName>
        <fullName evidence="2">GTP cyclohydrolase 1 type 2 homolog</fullName>
    </recommendedName>
</protein>
<dbReference type="PANTHER" id="PTHR13799:SF14">
    <property type="entry name" value="GTP CYCLOHYDROLASE 1 TYPE 2 HOMOLOG"/>
    <property type="match status" value="1"/>
</dbReference>
<dbReference type="Gene3D" id="3.40.1390.30">
    <property type="entry name" value="NIF3 (NGG1p interacting factor 3)-like"/>
    <property type="match status" value="2"/>
</dbReference>
<dbReference type="OrthoDB" id="9800881at2"/>
<dbReference type="SUPFAM" id="SSF102705">
    <property type="entry name" value="NIF3 (NGG1p interacting factor 3)-like"/>
    <property type="match status" value="1"/>
</dbReference>
<dbReference type="KEGG" id="tvi:Thivi_3743"/>
<feature type="binding site" evidence="4">
    <location>
        <position position="103"/>
    </location>
    <ligand>
        <name>a divalent metal cation</name>
        <dbReference type="ChEBI" id="CHEBI:60240"/>
        <label>1</label>
    </ligand>
</feature>
<dbReference type="AlphaFoldDB" id="I3YF21"/>
<comment type="similarity">
    <text evidence="1">Belongs to the GTP cyclohydrolase I type 2/NIF3 family.</text>
</comment>
<feature type="binding site" evidence="4">
    <location>
        <position position="66"/>
    </location>
    <ligand>
        <name>a divalent metal cation</name>
        <dbReference type="ChEBI" id="CHEBI:60240"/>
        <label>1</label>
    </ligand>
</feature>
<name>I3YF21_THIV6</name>
<dbReference type="InterPro" id="IPR002678">
    <property type="entry name" value="DUF34/NIF3"/>
</dbReference>
<dbReference type="HOGENOM" id="CLU_037423_3_0_6"/>
<organism evidence="5 6">
    <name type="scientific">Thiocystis violascens (strain ATCC 17096 / DSM 198 / 6111)</name>
    <name type="common">Chromatium violascens</name>
    <dbReference type="NCBI Taxonomy" id="765911"/>
    <lineage>
        <taxon>Bacteria</taxon>
        <taxon>Pseudomonadati</taxon>
        <taxon>Pseudomonadota</taxon>
        <taxon>Gammaproteobacteria</taxon>
        <taxon>Chromatiales</taxon>
        <taxon>Chromatiaceae</taxon>
        <taxon>Thiocystis</taxon>
    </lineage>
</organism>